<feature type="region of interest" description="Disordered" evidence="1">
    <location>
        <begin position="1"/>
        <end position="74"/>
    </location>
</feature>
<protein>
    <submittedName>
        <fullName evidence="2">Uncharacterized protein</fullName>
    </submittedName>
</protein>
<gene>
    <name evidence="2" type="ORF">An02g03930</name>
</gene>
<proteinExistence type="predicted"/>
<dbReference type="RefSeq" id="XP_059606837.1">
    <property type="nucleotide sequence ID" value="XM_059746213.1"/>
</dbReference>
<accession>A0AAJ8BZK5</accession>
<reference evidence="2" key="1">
    <citation type="submission" date="2025-02" db="EMBL/GenBank/DDBJ databases">
        <authorList>
            <consortium name="NCBI Genome Project"/>
        </authorList>
    </citation>
    <scope>NUCLEOTIDE SEQUENCE</scope>
</reference>
<name>A0AAJ8BZK5_ASPNG</name>
<dbReference type="GeneID" id="84590289"/>
<dbReference type="KEGG" id="ang:An02g03930"/>
<dbReference type="VEuPathDB" id="FungiDB:An02g03930"/>
<evidence type="ECO:0000313" key="2">
    <source>
        <dbReference type="RefSeq" id="XP_059606837.1"/>
    </source>
</evidence>
<reference evidence="2" key="2">
    <citation type="submission" date="2025-08" db="UniProtKB">
        <authorList>
            <consortium name="RefSeq"/>
        </authorList>
    </citation>
    <scope>IDENTIFICATION</scope>
</reference>
<organism evidence="2">
    <name type="scientific">Aspergillus niger</name>
    <dbReference type="NCBI Taxonomy" id="5061"/>
    <lineage>
        <taxon>Eukaryota</taxon>
        <taxon>Fungi</taxon>
        <taxon>Dikarya</taxon>
        <taxon>Ascomycota</taxon>
        <taxon>Pezizomycotina</taxon>
        <taxon>Eurotiomycetes</taxon>
        <taxon>Eurotiomycetidae</taxon>
        <taxon>Eurotiales</taxon>
        <taxon>Aspergillaceae</taxon>
        <taxon>Aspergillus</taxon>
        <taxon>Aspergillus subgen. Circumdati</taxon>
    </lineage>
</organism>
<evidence type="ECO:0000256" key="1">
    <source>
        <dbReference type="SAM" id="MobiDB-lite"/>
    </source>
</evidence>
<sequence>MSSSLKLTRVEREEKRGATHYGFSERFSGYGVEPPRNRAVFDEDASAGARKAPPGMDGEGGGCVPYVRRAANNS</sequence>
<feature type="compositionally biased region" description="Basic and acidic residues" evidence="1">
    <location>
        <begin position="8"/>
        <end position="17"/>
    </location>
</feature>
<dbReference type="AlphaFoldDB" id="A0AAJ8BZK5"/>